<dbReference type="PATRIC" id="fig|200450.3.peg.1267"/>
<dbReference type="Proteomes" id="UP000036608">
    <property type="component" value="Chromosome"/>
</dbReference>
<evidence type="ECO:0000313" key="3">
    <source>
        <dbReference type="Proteomes" id="UP000036608"/>
    </source>
</evidence>
<dbReference type="OrthoDB" id="6997192at2"/>
<name>A0A0H5A419_9PSED</name>
<dbReference type="EMBL" id="CP011507">
    <property type="protein sequence ID" value="AKS05694.1"/>
    <property type="molecule type" value="Genomic_DNA"/>
</dbReference>
<gene>
    <name evidence="2" type="ORF">AA957_06130</name>
</gene>
<evidence type="ECO:0000259" key="1">
    <source>
        <dbReference type="PROSITE" id="PS50011"/>
    </source>
</evidence>
<dbReference type="AlphaFoldDB" id="A0A0H5A419"/>
<accession>A0A0H5A419</accession>
<evidence type="ECO:0000313" key="2">
    <source>
        <dbReference type="EMBL" id="AKS05694.1"/>
    </source>
</evidence>
<proteinExistence type="predicted"/>
<sequence>MSFPDSSVLQDFPATLNHRNATIFITLSADDSAQQAIQDLIDTRFQLKDRVSAPLKGMENDLFAKSQPLDSLKPKLRVTFGRSKRDGSFDWPVEEVINTLGAQKRGAPVASLYGFGYRKSALGLIQEFFIFTQMLDGYLNGLEWLKQERDIQSLISASFKLLHCLHDKGVVHMDFWANNVMVNLEQPTLAKAIDLENCFLTPSDFLSEVLAFQFGFFYRREIFRFVIEEDYDLMVMDELDNYAGVDRERFDEVYAASKHENISRRARREIFHKGIVVTS</sequence>
<dbReference type="GO" id="GO:0005524">
    <property type="term" value="F:ATP binding"/>
    <property type="evidence" value="ECO:0007669"/>
    <property type="project" value="InterPro"/>
</dbReference>
<feature type="domain" description="Protein kinase" evidence="1">
    <location>
        <begin position="1"/>
        <end position="279"/>
    </location>
</feature>
<dbReference type="InterPro" id="IPR000719">
    <property type="entry name" value="Prot_kinase_dom"/>
</dbReference>
<dbReference type="InterPro" id="IPR011009">
    <property type="entry name" value="Kinase-like_dom_sf"/>
</dbReference>
<dbReference type="SUPFAM" id="SSF56112">
    <property type="entry name" value="Protein kinase-like (PK-like)"/>
    <property type="match status" value="1"/>
</dbReference>
<protein>
    <recommendedName>
        <fullName evidence="1">Protein kinase domain-containing protein</fullName>
    </recommendedName>
</protein>
<reference evidence="3" key="2">
    <citation type="submission" date="2015-05" db="EMBL/GenBank/DDBJ databases">
        <authorList>
            <person name="Swarnkar M.K."/>
            <person name="Vyas P."/>
            <person name="Rahi P."/>
            <person name="Thakur R."/>
            <person name="Thakur N."/>
            <person name="Singh A.K."/>
            <person name="Gulati A."/>
        </authorList>
    </citation>
    <scope>NUCLEOTIDE SEQUENCE [LARGE SCALE GENOMIC DNA]</scope>
    <source>
        <strain evidence="3">745</strain>
    </source>
</reference>
<dbReference type="RefSeq" id="WP_049709398.1">
    <property type="nucleotide sequence ID" value="NZ_CP011507.1"/>
</dbReference>
<dbReference type="GO" id="GO:0004672">
    <property type="term" value="F:protein kinase activity"/>
    <property type="evidence" value="ECO:0007669"/>
    <property type="project" value="InterPro"/>
</dbReference>
<dbReference type="Gene3D" id="1.10.510.10">
    <property type="entry name" value="Transferase(Phosphotransferase) domain 1"/>
    <property type="match status" value="1"/>
</dbReference>
<reference evidence="2 3" key="1">
    <citation type="journal article" date="2015" name="Genome Announc.">
        <title>Complete Genome Sequence of the Rhizobacterium Pseudomonas trivialis Strain IHBB745 with Multiple Plant Growth-Promoting Activities and Tolerance to Desiccation and Alkalinity.</title>
        <authorList>
            <person name="Gulati A."/>
            <person name="Swarnkar M.K."/>
            <person name="Vyas P."/>
            <person name="Rahi P."/>
            <person name="Thakur R."/>
            <person name="Thakur N."/>
            <person name="Singh A.K."/>
        </authorList>
    </citation>
    <scope>NUCLEOTIDE SEQUENCE [LARGE SCALE GENOMIC DNA]</scope>
    <source>
        <strain evidence="3">745</strain>
    </source>
</reference>
<dbReference type="PROSITE" id="PS50011">
    <property type="entry name" value="PROTEIN_KINASE_DOM"/>
    <property type="match status" value="1"/>
</dbReference>
<organism evidence="2 3">
    <name type="scientific">Pseudomonas trivialis</name>
    <dbReference type="NCBI Taxonomy" id="200450"/>
    <lineage>
        <taxon>Bacteria</taxon>
        <taxon>Pseudomonadati</taxon>
        <taxon>Pseudomonadota</taxon>
        <taxon>Gammaproteobacteria</taxon>
        <taxon>Pseudomonadales</taxon>
        <taxon>Pseudomonadaceae</taxon>
        <taxon>Pseudomonas</taxon>
    </lineage>
</organism>
<dbReference type="KEGG" id="ptv:AA957_06130"/>